<keyword evidence="1" id="KW-0812">Transmembrane</keyword>
<evidence type="ECO:0000259" key="2">
    <source>
        <dbReference type="PROSITE" id="PS50011"/>
    </source>
</evidence>
<dbReference type="GO" id="GO:0005524">
    <property type="term" value="F:ATP binding"/>
    <property type="evidence" value="ECO:0007669"/>
    <property type="project" value="InterPro"/>
</dbReference>
<dbReference type="PANTHER" id="PTHR11909">
    <property type="entry name" value="CASEIN KINASE-RELATED"/>
    <property type="match status" value="1"/>
</dbReference>
<feature type="domain" description="Protein kinase" evidence="2">
    <location>
        <begin position="23"/>
        <end position="310"/>
    </location>
</feature>
<dbReference type="AlphaFoldDB" id="A0A0N4Z8F4"/>
<proteinExistence type="predicted"/>
<dbReference type="PROSITE" id="PS50011">
    <property type="entry name" value="PROTEIN_KINASE_DOM"/>
    <property type="match status" value="1"/>
</dbReference>
<keyword evidence="3" id="KW-1185">Reference proteome</keyword>
<feature type="transmembrane region" description="Helical" evidence="1">
    <location>
        <begin position="289"/>
        <end position="308"/>
    </location>
</feature>
<evidence type="ECO:0000313" key="3">
    <source>
        <dbReference type="Proteomes" id="UP000038045"/>
    </source>
</evidence>
<evidence type="ECO:0000313" key="4">
    <source>
        <dbReference type="WBParaSite" id="PTRK_0000355400.1"/>
    </source>
</evidence>
<dbReference type="GO" id="GO:0004672">
    <property type="term" value="F:protein kinase activity"/>
    <property type="evidence" value="ECO:0007669"/>
    <property type="project" value="InterPro"/>
</dbReference>
<dbReference type="InterPro" id="IPR000719">
    <property type="entry name" value="Prot_kinase_dom"/>
</dbReference>
<dbReference type="Pfam" id="PF00069">
    <property type="entry name" value="Pkinase"/>
    <property type="match status" value="1"/>
</dbReference>
<dbReference type="Gene3D" id="1.10.510.10">
    <property type="entry name" value="Transferase(Phosphotransferase) domain 1"/>
    <property type="match status" value="1"/>
</dbReference>
<evidence type="ECO:0000256" key="1">
    <source>
        <dbReference type="SAM" id="Phobius"/>
    </source>
</evidence>
<name>A0A0N4Z8F4_PARTI</name>
<reference evidence="4" key="1">
    <citation type="submission" date="2017-02" db="UniProtKB">
        <authorList>
            <consortium name="WormBaseParasite"/>
        </authorList>
    </citation>
    <scope>IDENTIFICATION</scope>
</reference>
<dbReference type="STRING" id="131310.A0A0N4Z8F4"/>
<dbReference type="SUPFAM" id="SSF56112">
    <property type="entry name" value="Protein kinase-like (PK-like)"/>
    <property type="match status" value="1"/>
</dbReference>
<organism evidence="3 4">
    <name type="scientific">Parastrongyloides trichosuri</name>
    <name type="common">Possum-specific nematode worm</name>
    <dbReference type="NCBI Taxonomy" id="131310"/>
    <lineage>
        <taxon>Eukaryota</taxon>
        <taxon>Metazoa</taxon>
        <taxon>Ecdysozoa</taxon>
        <taxon>Nematoda</taxon>
        <taxon>Chromadorea</taxon>
        <taxon>Rhabditida</taxon>
        <taxon>Tylenchina</taxon>
        <taxon>Panagrolaimomorpha</taxon>
        <taxon>Strongyloidoidea</taxon>
        <taxon>Strongyloididae</taxon>
        <taxon>Parastrongyloides</taxon>
    </lineage>
</organism>
<protein>
    <submittedName>
        <fullName evidence="4">Protein kinase domain-containing protein</fullName>
    </submittedName>
</protein>
<dbReference type="InterPro" id="IPR050235">
    <property type="entry name" value="CK1_Ser-Thr_kinase"/>
</dbReference>
<dbReference type="InterPro" id="IPR011009">
    <property type="entry name" value="Kinase-like_dom_sf"/>
</dbReference>
<dbReference type="WBParaSite" id="PTRK_0000355400.1">
    <property type="protein sequence ID" value="PTRK_0000355400.1"/>
    <property type="gene ID" value="PTRK_0000355400"/>
</dbReference>
<dbReference type="Proteomes" id="UP000038045">
    <property type="component" value="Unplaced"/>
</dbReference>
<accession>A0A0N4Z8F4</accession>
<dbReference type="SMART" id="SM00220">
    <property type="entry name" value="S_TKc"/>
    <property type="match status" value="1"/>
</dbReference>
<sequence length="310" mass="36327">MDRIKPIQQDPWISENTTVDEKYKIHKMLSAGGFGQVYWGTDMTKGHYVAMKVEKKLPNDIPILALEAASMSEINKIMKKESIGRNQLVRLYDYLETSDLRILVMPLYGPNIRELKKSLSSDHFSLKTSLWLMKKMIGIIKILHAFGWVHRDIKPANFCIGLRKEDRHKLYLVDFGMAKTYQHENGSLKSKRHDCSFCGTARYASLDIHKGISFCRNDDLWSLYYITIENIVGQLPWRHTKDYKEIERMKESINLLSSVDKICNVPTCLYKFKEMLDKSSYYETPRYDFALQYIVSFLSINLLMYIFLEK</sequence>
<keyword evidence="1" id="KW-1133">Transmembrane helix</keyword>
<keyword evidence="1" id="KW-0472">Membrane</keyword>